<dbReference type="GO" id="GO:0003735">
    <property type="term" value="F:structural constituent of ribosome"/>
    <property type="evidence" value="ECO:0007669"/>
    <property type="project" value="InterPro"/>
</dbReference>
<keyword evidence="3" id="KW-1185">Reference proteome</keyword>
<keyword evidence="1" id="KW-0732">Signal</keyword>
<dbReference type="AlphaFoldDB" id="A0A8C5Z130"/>
<dbReference type="Gene3D" id="4.10.830.10">
    <property type="entry name" value="30s Ribosomal Protein S14, Chain N"/>
    <property type="match status" value="1"/>
</dbReference>
<protein>
    <submittedName>
        <fullName evidence="2">Uncharacterized protein</fullName>
    </submittedName>
</protein>
<dbReference type="Ensembl" id="ENSMMMT00000008126.1">
    <property type="protein sequence ID" value="ENSMMMP00000007148.1"/>
    <property type="gene ID" value="ENSMMMG00000006400.1"/>
</dbReference>
<dbReference type="PANTHER" id="PTHR12010:SF25">
    <property type="entry name" value="40S RIBOSOMAL PROTEIN S29 PSEUDOGENE"/>
    <property type="match status" value="1"/>
</dbReference>
<dbReference type="GO" id="GO:0022627">
    <property type="term" value="C:cytosolic small ribosomal subunit"/>
    <property type="evidence" value="ECO:0007669"/>
    <property type="project" value="TreeGrafter"/>
</dbReference>
<feature type="chain" id="PRO_5034817034" evidence="1">
    <location>
        <begin position="21"/>
        <end position="63"/>
    </location>
</feature>
<evidence type="ECO:0000256" key="1">
    <source>
        <dbReference type="SAM" id="SignalP"/>
    </source>
</evidence>
<evidence type="ECO:0000313" key="3">
    <source>
        <dbReference type="Proteomes" id="UP000694407"/>
    </source>
</evidence>
<dbReference type="PANTHER" id="PTHR12010">
    <property type="entry name" value="40S RIBOSOMAL PROTEIN S29"/>
    <property type="match status" value="1"/>
</dbReference>
<dbReference type="InterPro" id="IPR043140">
    <property type="entry name" value="Ribosomal_uS14_sf"/>
</dbReference>
<reference evidence="2" key="2">
    <citation type="submission" date="2025-09" db="UniProtKB">
        <authorList>
            <consortium name="Ensembl"/>
        </authorList>
    </citation>
    <scope>IDENTIFICATION</scope>
</reference>
<accession>A0A8C5Z130</accession>
<sequence length="63" mass="7105">MAQVVSLGILFFLIFPLSKSLFSSSQGSHSCPICSNQHGLIQYYSLNMHWQCFCQYAKDIGTK</sequence>
<feature type="signal peptide" evidence="1">
    <location>
        <begin position="1"/>
        <end position="20"/>
    </location>
</feature>
<dbReference type="InterPro" id="IPR039744">
    <property type="entry name" value="RIbosomal_uS14_euk_arc"/>
</dbReference>
<reference evidence="2" key="1">
    <citation type="submission" date="2025-08" db="UniProtKB">
        <authorList>
            <consortium name="Ensembl"/>
        </authorList>
    </citation>
    <scope>IDENTIFICATION</scope>
</reference>
<name>A0A8C5Z130_MARMA</name>
<organism evidence="2 3">
    <name type="scientific">Marmota marmota marmota</name>
    <name type="common">Alpine marmot</name>
    <dbReference type="NCBI Taxonomy" id="9994"/>
    <lineage>
        <taxon>Eukaryota</taxon>
        <taxon>Metazoa</taxon>
        <taxon>Chordata</taxon>
        <taxon>Craniata</taxon>
        <taxon>Vertebrata</taxon>
        <taxon>Euteleostomi</taxon>
        <taxon>Mammalia</taxon>
        <taxon>Eutheria</taxon>
        <taxon>Euarchontoglires</taxon>
        <taxon>Glires</taxon>
        <taxon>Rodentia</taxon>
        <taxon>Sciuromorpha</taxon>
        <taxon>Sciuridae</taxon>
        <taxon>Xerinae</taxon>
        <taxon>Marmotini</taxon>
        <taxon>Marmota</taxon>
    </lineage>
</organism>
<dbReference type="GO" id="GO:0002181">
    <property type="term" value="P:cytoplasmic translation"/>
    <property type="evidence" value="ECO:0007669"/>
    <property type="project" value="TreeGrafter"/>
</dbReference>
<proteinExistence type="predicted"/>
<dbReference type="GO" id="GO:0008270">
    <property type="term" value="F:zinc ion binding"/>
    <property type="evidence" value="ECO:0007669"/>
    <property type="project" value="InterPro"/>
</dbReference>
<dbReference type="Proteomes" id="UP000694407">
    <property type="component" value="Unplaced"/>
</dbReference>
<evidence type="ECO:0000313" key="2">
    <source>
        <dbReference type="Ensembl" id="ENSMMMP00000007148.1"/>
    </source>
</evidence>